<name>A0A2K8P308_9MOLU</name>
<comment type="similarity">
    <text evidence="1">Belongs to the ROK (NagC/XylR) family.</text>
</comment>
<protein>
    <recommendedName>
        <fullName evidence="4">ROK family protein</fullName>
    </recommendedName>
</protein>
<dbReference type="PANTHER" id="PTHR18964:SF149">
    <property type="entry name" value="BIFUNCTIONAL UDP-N-ACETYLGLUCOSAMINE 2-EPIMERASE_N-ACETYLMANNOSAMINE KINASE"/>
    <property type="match status" value="1"/>
</dbReference>
<sequence>MILLKINSENEQENLRVGIALPGVIDSKNKKIIEHGAIIDDGLDIVKYLGDHLKCKNIIIENDAKAPAYGEIIFGDHENVNNLVYLSIGTGLGCGIIIDRKIMKSKTHKIGELGKQFSNINKSKNDLVVALETAMGGML</sequence>
<dbReference type="SUPFAM" id="SSF53067">
    <property type="entry name" value="Actin-like ATPase domain"/>
    <property type="match status" value="1"/>
</dbReference>
<dbReference type="PANTHER" id="PTHR18964">
    <property type="entry name" value="ROK (REPRESSOR, ORF, KINASE) FAMILY"/>
    <property type="match status" value="1"/>
</dbReference>
<evidence type="ECO:0008006" key="4">
    <source>
        <dbReference type="Google" id="ProtNLM"/>
    </source>
</evidence>
<gene>
    <name evidence="2" type="ORF">MCOLE_v1c00150</name>
</gene>
<reference evidence="2 3" key="1">
    <citation type="submission" date="2017-11" db="EMBL/GenBank/DDBJ databases">
        <title>Genome sequence of Mesoplasma coleopterae BARC 779 (ATCC 49583).</title>
        <authorList>
            <person name="Lo W.-S."/>
            <person name="Kuo C.-H."/>
        </authorList>
    </citation>
    <scope>NUCLEOTIDE SEQUENCE [LARGE SCALE GENOMIC DNA]</scope>
    <source>
        <strain evidence="2 3">BARC 779</strain>
    </source>
</reference>
<dbReference type="InterPro" id="IPR043129">
    <property type="entry name" value="ATPase_NBD"/>
</dbReference>
<evidence type="ECO:0000256" key="1">
    <source>
        <dbReference type="ARBA" id="ARBA00006479"/>
    </source>
</evidence>
<dbReference type="EMBL" id="CP024968">
    <property type="protein sequence ID" value="ATZ20530.1"/>
    <property type="molecule type" value="Genomic_DNA"/>
</dbReference>
<dbReference type="KEGG" id="mcol:MCOLE_v1c00150"/>
<dbReference type="OrthoDB" id="9795247at2"/>
<keyword evidence="3" id="KW-1185">Reference proteome</keyword>
<accession>A0A2K8P308</accession>
<dbReference type="AlphaFoldDB" id="A0A2K8P308"/>
<dbReference type="InterPro" id="IPR000600">
    <property type="entry name" value="ROK"/>
</dbReference>
<dbReference type="Pfam" id="PF00480">
    <property type="entry name" value="ROK"/>
    <property type="match status" value="1"/>
</dbReference>
<dbReference type="Proteomes" id="UP000232221">
    <property type="component" value="Chromosome"/>
</dbReference>
<proteinExistence type="inferred from homology"/>
<dbReference type="RefSeq" id="WP_100670377.1">
    <property type="nucleotide sequence ID" value="NZ_CP024968.1"/>
</dbReference>
<dbReference type="Gene3D" id="3.30.420.40">
    <property type="match status" value="1"/>
</dbReference>
<evidence type="ECO:0000313" key="3">
    <source>
        <dbReference type="Proteomes" id="UP000232221"/>
    </source>
</evidence>
<evidence type="ECO:0000313" key="2">
    <source>
        <dbReference type="EMBL" id="ATZ20530.1"/>
    </source>
</evidence>
<dbReference type="CDD" id="cd23763">
    <property type="entry name" value="ASKHA_ATPase_ROK"/>
    <property type="match status" value="1"/>
</dbReference>
<organism evidence="2 3">
    <name type="scientific">Mesoplasma coleopterae</name>
    <dbReference type="NCBI Taxonomy" id="324078"/>
    <lineage>
        <taxon>Bacteria</taxon>
        <taxon>Bacillati</taxon>
        <taxon>Mycoplasmatota</taxon>
        <taxon>Mollicutes</taxon>
        <taxon>Entomoplasmatales</taxon>
        <taxon>Entomoplasmataceae</taxon>
        <taxon>Mesoplasma</taxon>
    </lineage>
</organism>